<feature type="transmembrane region" description="Helical" evidence="9">
    <location>
        <begin position="104"/>
        <end position="127"/>
    </location>
</feature>
<keyword evidence="7 9" id="KW-0472">Membrane</keyword>
<evidence type="ECO:0000256" key="4">
    <source>
        <dbReference type="ARBA" id="ARBA00022519"/>
    </source>
</evidence>
<comment type="subcellular location">
    <subcellularLocation>
        <location evidence="1 9">Cell inner membrane</location>
        <topology evidence="1 9">Multi-pass membrane protein</topology>
    </subcellularLocation>
</comment>
<keyword evidence="3" id="KW-1003">Cell membrane</keyword>
<dbReference type="GO" id="GO:0005886">
    <property type="term" value="C:plasma membrane"/>
    <property type="evidence" value="ECO:0007669"/>
    <property type="project" value="UniProtKB-SubCell"/>
</dbReference>
<evidence type="ECO:0000256" key="2">
    <source>
        <dbReference type="ARBA" id="ARBA00022448"/>
    </source>
</evidence>
<feature type="domain" description="Tripartite ATP-independent periplasmic transporters DctQ component" evidence="10">
    <location>
        <begin position="43"/>
        <end position="170"/>
    </location>
</feature>
<sequence length="188" mass="20017">MTAAPVRATDGKAGSPVLHIANLAGRALDQIAIVIAVSSVVVIFLALMAEVVVRYFTSAGLGWPNEVPNLLFPWLIMGGIVVGAQRGAHIAAEALRSMLDAAKLRLLLMAINLLVAISFAYLAWLSLQVIQITKVQVFPMTGLGQAWAYSSLLFGFGGIALAAVVNLIRVAYAADPRLIHQTETEHMT</sequence>
<evidence type="ECO:0000256" key="8">
    <source>
        <dbReference type="ARBA" id="ARBA00038436"/>
    </source>
</evidence>
<dbReference type="AlphaFoldDB" id="A0A285U1H8"/>
<dbReference type="OrthoDB" id="9791324at2"/>
<dbReference type="EMBL" id="OBQD01000002">
    <property type="protein sequence ID" value="SOC35689.1"/>
    <property type="molecule type" value="Genomic_DNA"/>
</dbReference>
<dbReference type="InterPro" id="IPR055348">
    <property type="entry name" value="DctQ"/>
</dbReference>
<feature type="transmembrane region" description="Helical" evidence="9">
    <location>
        <begin position="71"/>
        <end position="92"/>
    </location>
</feature>
<feature type="transmembrane region" description="Helical" evidence="9">
    <location>
        <begin position="31"/>
        <end position="51"/>
    </location>
</feature>
<comment type="function">
    <text evidence="9">Part of the tripartite ATP-independent periplasmic (TRAP) transport system.</text>
</comment>
<protein>
    <recommendedName>
        <fullName evidence="9">TRAP transporter small permease protein</fullName>
    </recommendedName>
</protein>
<dbReference type="Pfam" id="PF04290">
    <property type="entry name" value="DctQ"/>
    <property type="match status" value="1"/>
</dbReference>
<keyword evidence="5 9" id="KW-0812">Transmembrane</keyword>
<comment type="subunit">
    <text evidence="9">The complex comprises the extracytoplasmic solute receptor protein and the two transmembrane proteins.</text>
</comment>
<reference evidence="11 12" key="1">
    <citation type="submission" date="2017-08" db="EMBL/GenBank/DDBJ databases">
        <authorList>
            <person name="de Groot N.N."/>
        </authorList>
    </citation>
    <scope>NUCLEOTIDE SEQUENCE [LARGE SCALE GENOMIC DNA]</scope>
    <source>
        <strain evidence="11 12">JC85</strain>
    </source>
</reference>
<evidence type="ECO:0000256" key="1">
    <source>
        <dbReference type="ARBA" id="ARBA00004429"/>
    </source>
</evidence>
<evidence type="ECO:0000313" key="12">
    <source>
        <dbReference type="Proteomes" id="UP000219167"/>
    </source>
</evidence>
<evidence type="ECO:0000313" key="11">
    <source>
        <dbReference type="EMBL" id="SOC35689.1"/>
    </source>
</evidence>
<accession>A0A285U1H8</accession>
<dbReference type="Proteomes" id="UP000219167">
    <property type="component" value="Unassembled WGS sequence"/>
</dbReference>
<dbReference type="GO" id="GO:0022857">
    <property type="term" value="F:transmembrane transporter activity"/>
    <property type="evidence" value="ECO:0007669"/>
    <property type="project" value="UniProtKB-UniRule"/>
</dbReference>
<keyword evidence="6 9" id="KW-1133">Transmembrane helix</keyword>
<evidence type="ECO:0000256" key="5">
    <source>
        <dbReference type="ARBA" id="ARBA00022692"/>
    </source>
</evidence>
<dbReference type="PANTHER" id="PTHR35011:SF2">
    <property type="entry name" value="2,3-DIKETO-L-GULONATE TRAP TRANSPORTER SMALL PERMEASE PROTEIN YIAM"/>
    <property type="match status" value="1"/>
</dbReference>
<comment type="similarity">
    <text evidence="8 9">Belongs to the TRAP transporter small permease family.</text>
</comment>
<keyword evidence="12" id="KW-1185">Reference proteome</keyword>
<evidence type="ECO:0000259" key="10">
    <source>
        <dbReference type="Pfam" id="PF04290"/>
    </source>
</evidence>
<gene>
    <name evidence="11" type="ORF">SAMN05892877_10225</name>
</gene>
<proteinExistence type="inferred from homology"/>
<dbReference type="PANTHER" id="PTHR35011">
    <property type="entry name" value="2,3-DIKETO-L-GULONATE TRAP TRANSPORTER SMALL PERMEASE PROTEIN YIAM"/>
    <property type="match status" value="1"/>
</dbReference>
<keyword evidence="4 9" id="KW-0997">Cell inner membrane</keyword>
<evidence type="ECO:0000256" key="3">
    <source>
        <dbReference type="ARBA" id="ARBA00022475"/>
    </source>
</evidence>
<dbReference type="InterPro" id="IPR007387">
    <property type="entry name" value="TRAP_DctQ"/>
</dbReference>
<evidence type="ECO:0000256" key="9">
    <source>
        <dbReference type="RuleBase" id="RU369079"/>
    </source>
</evidence>
<organism evidence="11 12">
    <name type="scientific">Rhizobium subbaraonis</name>
    <dbReference type="NCBI Taxonomy" id="908946"/>
    <lineage>
        <taxon>Bacteria</taxon>
        <taxon>Pseudomonadati</taxon>
        <taxon>Pseudomonadota</taxon>
        <taxon>Alphaproteobacteria</taxon>
        <taxon>Hyphomicrobiales</taxon>
        <taxon>Rhizobiaceae</taxon>
        <taxon>Rhizobium/Agrobacterium group</taxon>
        <taxon>Rhizobium</taxon>
    </lineage>
</organism>
<dbReference type="RefSeq" id="WP_097136133.1">
    <property type="nucleotide sequence ID" value="NZ_OBQD01000002.1"/>
</dbReference>
<name>A0A285U1H8_9HYPH</name>
<evidence type="ECO:0000256" key="6">
    <source>
        <dbReference type="ARBA" id="ARBA00022989"/>
    </source>
</evidence>
<evidence type="ECO:0000256" key="7">
    <source>
        <dbReference type="ARBA" id="ARBA00023136"/>
    </source>
</evidence>
<dbReference type="GO" id="GO:0015740">
    <property type="term" value="P:C4-dicarboxylate transport"/>
    <property type="evidence" value="ECO:0007669"/>
    <property type="project" value="TreeGrafter"/>
</dbReference>
<feature type="transmembrane region" description="Helical" evidence="9">
    <location>
        <begin position="147"/>
        <end position="168"/>
    </location>
</feature>
<keyword evidence="2 9" id="KW-0813">Transport</keyword>